<organism evidence="2 3">
    <name type="scientific">Apophysomyces ossiformis</name>
    <dbReference type="NCBI Taxonomy" id="679940"/>
    <lineage>
        <taxon>Eukaryota</taxon>
        <taxon>Fungi</taxon>
        <taxon>Fungi incertae sedis</taxon>
        <taxon>Mucoromycota</taxon>
        <taxon>Mucoromycotina</taxon>
        <taxon>Mucoromycetes</taxon>
        <taxon>Mucorales</taxon>
        <taxon>Mucorineae</taxon>
        <taxon>Mucoraceae</taxon>
        <taxon>Apophysomyces</taxon>
    </lineage>
</organism>
<name>A0A8H7BUW0_9FUNG</name>
<dbReference type="GO" id="GO:0003713">
    <property type="term" value="F:transcription coactivator activity"/>
    <property type="evidence" value="ECO:0007669"/>
    <property type="project" value="InterPro"/>
</dbReference>
<evidence type="ECO:0000313" key="2">
    <source>
        <dbReference type="EMBL" id="KAF7727628.1"/>
    </source>
</evidence>
<sequence length="128" mass="15179">MHKKRRITEPENPRKQSSTDRVLQRQVREGEAKVDLMKRAKEYRNKKEEHELEELIIRWRTIAQKAAYALLDLLRGEGLLDAGLDEPGIIENQEEKEKDDDMGRMLKKLHIDHELIQYSTETGMFRSH</sequence>
<dbReference type="GO" id="GO:0032798">
    <property type="term" value="C:Swi5-Sfr1 complex"/>
    <property type="evidence" value="ECO:0007669"/>
    <property type="project" value="InterPro"/>
</dbReference>
<dbReference type="InterPro" id="IPR042429">
    <property type="entry name" value="SFR1"/>
</dbReference>
<proteinExistence type="predicted"/>
<dbReference type="EMBL" id="JABAYA010000052">
    <property type="protein sequence ID" value="KAF7727628.1"/>
    <property type="molecule type" value="Genomic_DNA"/>
</dbReference>
<protein>
    <recommendedName>
        <fullName evidence="4">Meiosis protein 5 homolog</fullName>
    </recommendedName>
</protein>
<keyword evidence="3" id="KW-1185">Reference proteome</keyword>
<feature type="region of interest" description="Disordered" evidence="1">
    <location>
        <begin position="1"/>
        <end position="28"/>
    </location>
</feature>
<dbReference type="PANTHER" id="PTHR28643">
    <property type="entry name" value="SWI5-DEPENDENT RECOMBINATION DNA REPAIR PROTEIN 1 HOMOLOG"/>
    <property type="match status" value="1"/>
</dbReference>
<dbReference type="Proteomes" id="UP000605846">
    <property type="component" value="Unassembled WGS sequence"/>
</dbReference>
<gene>
    <name evidence="2" type="ORF">EC973_007286</name>
</gene>
<dbReference type="AlphaFoldDB" id="A0A8H7BUW0"/>
<evidence type="ECO:0008006" key="4">
    <source>
        <dbReference type="Google" id="ProtNLM"/>
    </source>
</evidence>
<dbReference type="PANTHER" id="PTHR28643:SF1">
    <property type="entry name" value="SWI5-DEPENDENT RECOMBINATION DNA REPAIR PROTEIN 1 HOMOLOG"/>
    <property type="match status" value="1"/>
</dbReference>
<accession>A0A8H7BUW0</accession>
<feature type="compositionally biased region" description="Basic and acidic residues" evidence="1">
    <location>
        <begin position="7"/>
        <end position="28"/>
    </location>
</feature>
<reference evidence="2" key="1">
    <citation type="submission" date="2020-01" db="EMBL/GenBank/DDBJ databases">
        <title>Genome Sequencing of Three Apophysomyces-Like Fungal Strains Confirms a Novel Fungal Genus in the Mucoromycota with divergent Burkholderia-like Endosymbiotic Bacteria.</title>
        <authorList>
            <person name="Stajich J.E."/>
            <person name="Macias A.M."/>
            <person name="Carter-House D."/>
            <person name="Lovett B."/>
            <person name="Kasson L.R."/>
            <person name="Berry K."/>
            <person name="Grigoriev I."/>
            <person name="Chang Y."/>
            <person name="Spatafora J."/>
            <person name="Kasson M.T."/>
        </authorList>
    </citation>
    <scope>NUCLEOTIDE SEQUENCE</scope>
    <source>
        <strain evidence="2">NRRL A-21654</strain>
    </source>
</reference>
<dbReference type="GO" id="GO:0000724">
    <property type="term" value="P:double-strand break repair via homologous recombination"/>
    <property type="evidence" value="ECO:0007669"/>
    <property type="project" value="InterPro"/>
</dbReference>
<comment type="caution">
    <text evidence="2">The sequence shown here is derived from an EMBL/GenBank/DDBJ whole genome shotgun (WGS) entry which is preliminary data.</text>
</comment>
<evidence type="ECO:0000313" key="3">
    <source>
        <dbReference type="Proteomes" id="UP000605846"/>
    </source>
</evidence>
<dbReference type="Gene3D" id="6.10.140.1020">
    <property type="match status" value="1"/>
</dbReference>
<evidence type="ECO:0000256" key="1">
    <source>
        <dbReference type="SAM" id="MobiDB-lite"/>
    </source>
</evidence>